<dbReference type="EMBL" id="FWFX01000008">
    <property type="protein sequence ID" value="SLN52936.1"/>
    <property type="molecule type" value="Genomic_DNA"/>
</dbReference>
<accession>A0A1X6ZJ57</accession>
<evidence type="ECO:0000313" key="7">
    <source>
        <dbReference type="Proteomes" id="UP000193061"/>
    </source>
</evidence>
<dbReference type="InterPro" id="IPR036388">
    <property type="entry name" value="WH-like_DNA-bd_sf"/>
</dbReference>
<keyword evidence="2" id="KW-0805">Transcription regulation</keyword>
<keyword evidence="7" id="KW-1185">Reference proteome</keyword>
<dbReference type="InterPro" id="IPR014284">
    <property type="entry name" value="RNA_pol_sigma-70_dom"/>
</dbReference>
<dbReference type="SUPFAM" id="SSF88946">
    <property type="entry name" value="Sigma2 domain of RNA polymerase sigma factors"/>
    <property type="match status" value="1"/>
</dbReference>
<feature type="domain" description="RNA polymerase sigma factor 70 region 4 type 2" evidence="5">
    <location>
        <begin position="72"/>
        <end position="120"/>
    </location>
</feature>
<evidence type="ECO:0000313" key="6">
    <source>
        <dbReference type="EMBL" id="SLN52936.1"/>
    </source>
</evidence>
<evidence type="ECO:0000256" key="2">
    <source>
        <dbReference type="ARBA" id="ARBA00023015"/>
    </source>
</evidence>
<dbReference type="InterPro" id="IPR013325">
    <property type="entry name" value="RNA_pol_sigma_r2"/>
</dbReference>
<dbReference type="Gene3D" id="1.10.10.10">
    <property type="entry name" value="Winged helix-like DNA-binding domain superfamily/Winged helix DNA-binding domain"/>
    <property type="match status" value="1"/>
</dbReference>
<dbReference type="CDD" id="cd06171">
    <property type="entry name" value="Sigma70_r4"/>
    <property type="match status" value="1"/>
</dbReference>
<dbReference type="Proteomes" id="UP000193061">
    <property type="component" value="Unassembled WGS sequence"/>
</dbReference>
<organism evidence="6 7">
    <name type="scientific">Roseovarius albus</name>
    <dbReference type="NCBI Taxonomy" id="1247867"/>
    <lineage>
        <taxon>Bacteria</taxon>
        <taxon>Pseudomonadati</taxon>
        <taxon>Pseudomonadota</taxon>
        <taxon>Alphaproteobacteria</taxon>
        <taxon>Rhodobacterales</taxon>
        <taxon>Roseobacteraceae</taxon>
        <taxon>Roseovarius</taxon>
    </lineage>
</organism>
<dbReference type="SUPFAM" id="SSF88659">
    <property type="entry name" value="Sigma3 and sigma4 domains of RNA polymerase sigma factors"/>
    <property type="match status" value="1"/>
</dbReference>
<dbReference type="GO" id="GO:0003677">
    <property type="term" value="F:DNA binding"/>
    <property type="evidence" value="ECO:0007669"/>
    <property type="project" value="InterPro"/>
</dbReference>
<proteinExistence type="inferred from homology"/>
<protein>
    <submittedName>
        <fullName evidence="6">ECF RNA polymerase sigma factor SigH</fullName>
    </submittedName>
</protein>
<evidence type="ECO:0000256" key="1">
    <source>
        <dbReference type="ARBA" id="ARBA00010641"/>
    </source>
</evidence>
<dbReference type="PANTHER" id="PTHR43133">
    <property type="entry name" value="RNA POLYMERASE ECF-TYPE SIGMA FACTO"/>
    <property type="match status" value="1"/>
</dbReference>
<sequence>MTCLRAIEKAEHFTPGTHLDRWLFVMARRLWLNEIRKNSIRQSAGFVPTEEVDVEDKKPSTETNILAREVFNKIQSLPEAQRVTALLVFVEGYKYAEAAEILDVPAGTIMSRISAARKTLAAQMEAATGTDG</sequence>
<dbReference type="Pfam" id="PF08281">
    <property type="entry name" value="Sigma70_r4_2"/>
    <property type="match status" value="1"/>
</dbReference>
<keyword evidence="3" id="KW-0731">Sigma factor</keyword>
<evidence type="ECO:0000259" key="5">
    <source>
        <dbReference type="Pfam" id="PF08281"/>
    </source>
</evidence>
<dbReference type="InterPro" id="IPR013249">
    <property type="entry name" value="RNA_pol_sigma70_r4_t2"/>
</dbReference>
<evidence type="ECO:0000256" key="3">
    <source>
        <dbReference type="ARBA" id="ARBA00023082"/>
    </source>
</evidence>
<dbReference type="GO" id="GO:0006352">
    <property type="term" value="P:DNA-templated transcription initiation"/>
    <property type="evidence" value="ECO:0007669"/>
    <property type="project" value="InterPro"/>
</dbReference>
<dbReference type="GO" id="GO:0016987">
    <property type="term" value="F:sigma factor activity"/>
    <property type="evidence" value="ECO:0007669"/>
    <property type="project" value="UniProtKB-KW"/>
</dbReference>
<keyword evidence="4" id="KW-0804">Transcription</keyword>
<evidence type="ECO:0000256" key="4">
    <source>
        <dbReference type="ARBA" id="ARBA00023163"/>
    </source>
</evidence>
<dbReference type="PANTHER" id="PTHR43133:SF25">
    <property type="entry name" value="RNA POLYMERASE SIGMA FACTOR RFAY-RELATED"/>
    <property type="match status" value="1"/>
</dbReference>
<dbReference type="InterPro" id="IPR039425">
    <property type="entry name" value="RNA_pol_sigma-70-like"/>
</dbReference>
<dbReference type="NCBIfam" id="TIGR02937">
    <property type="entry name" value="sigma70-ECF"/>
    <property type="match status" value="1"/>
</dbReference>
<dbReference type="InterPro" id="IPR013324">
    <property type="entry name" value="RNA_pol_sigma_r3/r4-like"/>
</dbReference>
<name>A0A1X6ZJ57_9RHOB</name>
<dbReference type="Gene3D" id="1.10.1740.10">
    <property type="match status" value="1"/>
</dbReference>
<reference evidence="6 7" key="1">
    <citation type="submission" date="2017-03" db="EMBL/GenBank/DDBJ databases">
        <authorList>
            <person name="Afonso C.L."/>
            <person name="Miller P.J."/>
            <person name="Scott M.A."/>
            <person name="Spackman E."/>
            <person name="Goraichik I."/>
            <person name="Dimitrov K.M."/>
            <person name="Suarez D.L."/>
            <person name="Swayne D.E."/>
        </authorList>
    </citation>
    <scope>NUCLEOTIDE SEQUENCE [LARGE SCALE GENOMIC DNA]</scope>
    <source>
        <strain evidence="6 7">CECT 7450</strain>
    </source>
</reference>
<dbReference type="AlphaFoldDB" id="A0A1X6ZJ57"/>
<comment type="similarity">
    <text evidence="1">Belongs to the sigma-70 factor family. ECF subfamily.</text>
</comment>
<gene>
    <name evidence="6" type="primary">sigH</name>
    <name evidence="6" type="ORF">ROA7450_02690</name>
</gene>